<dbReference type="Proteomes" id="UP000008289">
    <property type="component" value="Chromosome"/>
</dbReference>
<proteinExistence type="predicted"/>
<gene>
    <name evidence="1" type="ordered locus">DET1076</name>
</gene>
<keyword evidence="2" id="KW-1185">Reference proteome</keyword>
<reference evidence="1 2" key="1">
    <citation type="journal article" date="2005" name="Science">
        <title>Genome sequence of the PCE-dechlorinating bacterium Dehalococcoides ethenogenes.</title>
        <authorList>
            <person name="Seshadri R."/>
            <person name="Adrian L."/>
            <person name="Fouts D.E."/>
            <person name="Eisen J.A."/>
            <person name="Phillippy A.M."/>
            <person name="Methe B.A."/>
            <person name="Ward N.L."/>
            <person name="Nelson W.C."/>
            <person name="Deboy R.T."/>
            <person name="Khouri H.M."/>
            <person name="Kolonay J.F."/>
            <person name="Dodson R.J."/>
            <person name="Daugherty S.C."/>
            <person name="Brinkac L.M."/>
            <person name="Sullivan S.A."/>
            <person name="Madupu R."/>
            <person name="Nelson K.E."/>
            <person name="Kang K.H."/>
            <person name="Impraim M."/>
            <person name="Tran K."/>
            <person name="Robinson J.M."/>
            <person name="Forberger H.A."/>
            <person name="Fraser C.M."/>
            <person name="Zinder S.H."/>
            <person name="Heidelberg J.F."/>
        </authorList>
    </citation>
    <scope>NUCLEOTIDE SEQUENCE [LARGE SCALE GENOMIC DNA]</scope>
    <source>
        <strain evidence="2">ATCC BAA-2266 / KCTC 15142 / 195</strain>
    </source>
</reference>
<organism evidence="1 2">
    <name type="scientific">Dehalococcoides mccartyi (strain ATCC BAA-2266 / KCTC 15142 / 195)</name>
    <name type="common">Dehalococcoides ethenogenes (strain 195)</name>
    <dbReference type="NCBI Taxonomy" id="243164"/>
    <lineage>
        <taxon>Bacteria</taxon>
        <taxon>Bacillati</taxon>
        <taxon>Chloroflexota</taxon>
        <taxon>Dehalococcoidia</taxon>
        <taxon>Dehalococcoidales</taxon>
        <taxon>Dehalococcoidaceae</taxon>
        <taxon>Dehalococcoides</taxon>
    </lineage>
</organism>
<evidence type="ECO:0000313" key="1">
    <source>
        <dbReference type="EMBL" id="AAW39681.1"/>
    </source>
</evidence>
<dbReference type="RefSeq" id="WP_010936770.1">
    <property type="nucleotide sequence ID" value="NC_002936.3"/>
</dbReference>
<name>Q3Z7K8_DEHM1</name>
<dbReference type="STRING" id="243164.DET1076"/>
<accession>Q3Z7K8</accession>
<dbReference type="AlphaFoldDB" id="Q3Z7K8"/>
<dbReference type="KEGG" id="det:DET1076"/>
<sequence>MYSVSDAYKTAIQENTRSFTWSGKITTTAGREYPFTNEDIVKGSGYVSRQCSGSSEIELGSVYAAELGISLFSDIDRYSLENAEVELIFHMNLSDDTVEDVPMGIFYVAEANRKIKTLEIKAYDAMLNFDKAYSEAQSSGYPYDFLTAMCTTCHVELAHTQEEIEALPNGAELLGIYPDNDIETWRDFLHYLAQALCSFAFINREGKLQLVQYGESPVCTVNNTHRYSSSFSDFVTRYTAISSTNRRTNTAEYYSLDPDDGLTMNLETNPLLQFGLDETRSRILNNILNAISVIRYVPFDSETIGDPALEPGDVLTFTGGQADSSQMAAITSITTKINGKCSLKCVGKNPRLAEAKSKNDKDITGLINSVESTKMATYSYMNAMPYTLGEEPVFIVSLEFATQEETDCEFKAAVLINVTAAPVDRSVTAEGTGTTILPEETTNENDNPITNDRELETTVTVPVEWQEDGQSVIRVGYVVDGHEVEEFHPMETWHTGAHILNLFYPLLDMTEKTLHTFAVWITIAPGSATINAQNIIASITGQGLGAQDRWNGRIDASDDYIPLVLSGLQHLPFEEAMETILHTPEPAGASDAVSPMLLSGMALYALSDNVRTFAPIVHDIVDVSDKRKMSYSRDYIEDDTQFSLRKSYTIFGGTERNLNRGRMDSLTISTADFDSLTSIVINPFVTEPFINGRILPARVLTDTAYTIHENGSLKLKTEYAELIEGEAAEIDRGRLAVYPLGLTAFESITELEVQSG</sequence>
<protein>
    <submittedName>
        <fullName evidence="1">Uncharacterized protein</fullName>
    </submittedName>
</protein>
<dbReference type="eggNOG" id="ENOG502Z83H">
    <property type="taxonomic scope" value="Bacteria"/>
</dbReference>
<dbReference type="GeneID" id="3229643"/>
<dbReference type="HOGENOM" id="CLU_030090_0_0_0"/>
<evidence type="ECO:0000313" key="2">
    <source>
        <dbReference type="Proteomes" id="UP000008289"/>
    </source>
</evidence>
<dbReference type="PATRIC" id="fig|243164.10.peg.1014"/>
<dbReference type="InParanoid" id="Q3Z7K8"/>
<dbReference type="EMBL" id="CP000027">
    <property type="protein sequence ID" value="AAW39681.1"/>
    <property type="molecule type" value="Genomic_DNA"/>
</dbReference>